<dbReference type="Pfam" id="PF09534">
    <property type="entry name" value="Trp_oprn_chp"/>
    <property type="match status" value="1"/>
</dbReference>
<evidence type="ECO:0000256" key="2">
    <source>
        <dbReference type="SAM" id="Phobius"/>
    </source>
</evidence>
<gene>
    <name evidence="3" type="ORF">G3T36_10350</name>
</gene>
<dbReference type="InterPro" id="IPR019051">
    <property type="entry name" value="Trp_biosyn_TM_oprn/chp"/>
</dbReference>
<evidence type="ECO:0000313" key="4">
    <source>
        <dbReference type="Proteomes" id="UP000474967"/>
    </source>
</evidence>
<dbReference type="AlphaFoldDB" id="A0A6L9XYJ2"/>
<organism evidence="3 4">
    <name type="scientific">Leifsonia tongyongensis</name>
    <dbReference type="NCBI Taxonomy" id="1268043"/>
    <lineage>
        <taxon>Bacteria</taxon>
        <taxon>Bacillati</taxon>
        <taxon>Actinomycetota</taxon>
        <taxon>Actinomycetes</taxon>
        <taxon>Micrococcales</taxon>
        <taxon>Microbacteriaceae</taxon>
        <taxon>Leifsonia</taxon>
    </lineage>
</organism>
<evidence type="ECO:0000313" key="3">
    <source>
        <dbReference type="EMBL" id="NEN06277.1"/>
    </source>
</evidence>
<sequence>MADDAKTGAGPAASRRAKYTTMLAIVIGAGLALLASTQPWITVQLAAAANHAGDVVVQGSAAAPALTALSLAGLALAAALAIAGPIVRIVLAVLGVLIAVSITLSAGIALGDPVQAAAAAITGASGVSGGTSVARLAKSVDVSLWPWIAILGGVVIAAASIAVILTSRRWPGPSRRYQAVRFEDTADAAGSTGPADDGVPDVLRAPDPAAPSDQTGQGVPIDRDTAIDSWDELSRGEDPTR</sequence>
<feature type="transmembrane region" description="Helical" evidence="2">
    <location>
        <begin position="89"/>
        <end position="110"/>
    </location>
</feature>
<keyword evidence="4" id="KW-1185">Reference proteome</keyword>
<feature type="transmembrane region" description="Helical" evidence="2">
    <location>
        <begin position="21"/>
        <end position="41"/>
    </location>
</feature>
<feature type="compositionally biased region" description="Basic and acidic residues" evidence="1">
    <location>
        <begin position="221"/>
        <end position="241"/>
    </location>
</feature>
<feature type="transmembrane region" description="Helical" evidence="2">
    <location>
        <begin position="144"/>
        <end position="166"/>
    </location>
</feature>
<comment type="caution">
    <text evidence="3">The sequence shown here is derived from an EMBL/GenBank/DDBJ whole genome shotgun (WGS) entry which is preliminary data.</text>
</comment>
<evidence type="ECO:0000256" key="1">
    <source>
        <dbReference type="SAM" id="MobiDB-lite"/>
    </source>
</evidence>
<feature type="region of interest" description="Disordered" evidence="1">
    <location>
        <begin position="185"/>
        <end position="241"/>
    </location>
</feature>
<keyword evidence="2" id="KW-1133">Transmembrane helix</keyword>
<dbReference type="EMBL" id="JAAGWY010000002">
    <property type="protein sequence ID" value="NEN06277.1"/>
    <property type="molecule type" value="Genomic_DNA"/>
</dbReference>
<dbReference type="Proteomes" id="UP000474967">
    <property type="component" value="Unassembled WGS sequence"/>
</dbReference>
<feature type="transmembrane region" description="Helical" evidence="2">
    <location>
        <begin position="61"/>
        <end position="82"/>
    </location>
</feature>
<name>A0A6L9XYJ2_9MICO</name>
<protein>
    <submittedName>
        <fullName evidence="3">Trp biosynthesis-associated membrane protein</fullName>
    </submittedName>
</protein>
<keyword evidence="2" id="KW-0812">Transmembrane</keyword>
<accession>A0A6L9XYJ2</accession>
<proteinExistence type="predicted"/>
<reference evidence="3 4" key="1">
    <citation type="journal article" date="2014" name="J. Microbiol.">
        <title>Diaminobutyricibacter tongyongensis gen. nov., sp. nov. and Homoserinibacter gongjuensis gen. nov., sp. nov. belong to the family Microbacteriaceae.</title>
        <authorList>
            <person name="Kim S.J."/>
            <person name="Ahn J.H."/>
            <person name="Weon H.Y."/>
            <person name="Hamada M."/>
            <person name="Suzuki K."/>
            <person name="Kwon S.W."/>
        </authorList>
    </citation>
    <scope>NUCLEOTIDE SEQUENCE [LARGE SCALE GENOMIC DNA]</scope>
    <source>
        <strain evidence="3 4">NBRC 108724</strain>
    </source>
</reference>
<keyword evidence="2" id="KW-0472">Membrane</keyword>